<feature type="region of interest" description="Disordered" evidence="1">
    <location>
        <begin position="1"/>
        <end position="33"/>
    </location>
</feature>
<dbReference type="Pfam" id="PF11964">
    <property type="entry name" value="SpoIIAA-like"/>
    <property type="match status" value="2"/>
</dbReference>
<dbReference type="InterPro" id="IPR038396">
    <property type="entry name" value="SpoIIAA-like_sf"/>
</dbReference>
<evidence type="ECO:0000313" key="3">
    <source>
        <dbReference type="Proteomes" id="UP001142374"/>
    </source>
</evidence>
<organism evidence="2 3">
    <name type="scientific">Streptomyces telluris</name>
    <dbReference type="NCBI Taxonomy" id="2720021"/>
    <lineage>
        <taxon>Bacteria</taxon>
        <taxon>Bacillati</taxon>
        <taxon>Actinomycetota</taxon>
        <taxon>Actinomycetes</taxon>
        <taxon>Kitasatosporales</taxon>
        <taxon>Streptomycetaceae</taxon>
        <taxon>Streptomyces</taxon>
    </lineage>
</organism>
<dbReference type="SUPFAM" id="SSF52091">
    <property type="entry name" value="SpoIIaa-like"/>
    <property type="match status" value="2"/>
</dbReference>
<name>A0A9X2RNK2_9ACTN</name>
<accession>A0A9X2RNK2</accession>
<dbReference type="RefSeq" id="WP_206329462.1">
    <property type="nucleotide sequence ID" value="NZ_JAATER010000156.1"/>
</dbReference>
<proteinExistence type="predicted"/>
<comment type="caution">
    <text evidence="2">The sequence shown here is derived from an EMBL/GenBank/DDBJ whole genome shotgun (WGS) entry which is preliminary data.</text>
</comment>
<reference evidence="2" key="1">
    <citation type="submission" date="2022-06" db="EMBL/GenBank/DDBJ databases">
        <title>WGS of actinobacteria.</title>
        <authorList>
            <person name="Thawai C."/>
        </authorList>
    </citation>
    <scope>NUCLEOTIDE SEQUENCE</scope>
    <source>
        <strain evidence="2">AA8</strain>
    </source>
</reference>
<dbReference type="EMBL" id="JANIID010000008">
    <property type="protein sequence ID" value="MCQ8770506.1"/>
    <property type="molecule type" value="Genomic_DNA"/>
</dbReference>
<dbReference type="InterPro" id="IPR036513">
    <property type="entry name" value="STAS_dom_sf"/>
</dbReference>
<dbReference type="Gene3D" id="3.40.50.10600">
    <property type="entry name" value="SpoIIaa-like domains"/>
    <property type="match status" value="2"/>
</dbReference>
<sequence>MYAALWKGEPVRRDGPGSTSTARSEGTGMLERATDTPAGVDAVKAVGTVSKDDYQKVVEPLIDDARRSGRRIRFLCEIGPDFTSFTPGAAWEDLKVGMGAISLFEGCAVVTDVGWIRESTRLTSFLMPCPVRTFDSHERDEALRWLASLPEGPGISHRLTDSDVLVVEVGHPLRVQDFDALALTVDSWLATHAELAGVVIHARDFPGWENIGGLIRHVRFVHDHHRKVRKIALAADSKAAALIPQFANHFVRAEVRRFEYDELDDALTWAAAPPAS</sequence>
<dbReference type="Proteomes" id="UP001142374">
    <property type="component" value="Unassembled WGS sequence"/>
</dbReference>
<evidence type="ECO:0000256" key="1">
    <source>
        <dbReference type="SAM" id="MobiDB-lite"/>
    </source>
</evidence>
<dbReference type="AlphaFoldDB" id="A0A9X2RNK2"/>
<keyword evidence="3" id="KW-1185">Reference proteome</keyword>
<dbReference type="InterPro" id="IPR021866">
    <property type="entry name" value="SpoIIAA-like"/>
</dbReference>
<gene>
    <name evidence="2" type="ORF">NQU55_12050</name>
</gene>
<evidence type="ECO:0000313" key="2">
    <source>
        <dbReference type="EMBL" id="MCQ8770506.1"/>
    </source>
</evidence>
<protein>
    <submittedName>
        <fullName evidence="2">STAS/SEC14 domain-containing protein</fullName>
    </submittedName>
</protein>